<comment type="caution">
    <text evidence="4">The sequence shown here is derived from an EMBL/GenBank/DDBJ whole genome shotgun (WGS) entry which is preliminary data.</text>
</comment>
<accession>A0ABD5SSY4</accession>
<dbReference type="PANTHER" id="PTHR43333:SF1">
    <property type="entry name" value="D-ISOMER SPECIFIC 2-HYDROXYACID DEHYDROGENASE NAD-BINDING DOMAIN-CONTAINING PROTEIN"/>
    <property type="match status" value="1"/>
</dbReference>
<evidence type="ECO:0000256" key="1">
    <source>
        <dbReference type="ARBA" id="ARBA00023002"/>
    </source>
</evidence>
<dbReference type="SUPFAM" id="SSF51735">
    <property type="entry name" value="NAD(P)-binding Rossmann-fold domains"/>
    <property type="match status" value="1"/>
</dbReference>
<dbReference type="InterPro" id="IPR006140">
    <property type="entry name" value="D-isomer_DH_NAD-bd"/>
</dbReference>
<protein>
    <submittedName>
        <fullName evidence="4">NAD(P)-dependent oxidoreductase</fullName>
    </submittedName>
</protein>
<dbReference type="InterPro" id="IPR036291">
    <property type="entry name" value="NAD(P)-bd_dom_sf"/>
</dbReference>
<dbReference type="EMBL" id="JBHSWV010000557">
    <property type="protein sequence ID" value="MFC6768451.1"/>
    <property type="molecule type" value="Genomic_DNA"/>
</dbReference>
<dbReference type="Proteomes" id="UP001596383">
    <property type="component" value="Unassembled WGS sequence"/>
</dbReference>
<keyword evidence="2" id="KW-0520">NAD</keyword>
<dbReference type="Pfam" id="PF02826">
    <property type="entry name" value="2-Hacid_dh_C"/>
    <property type="match status" value="1"/>
</dbReference>
<gene>
    <name evidence="4" type="ORF">ACFQE6_26630</name>
</gene>
<dbReference type="RefSeq" id="WP_273741228.1">
    <property type="nucleotide sequence ID" value="NZ_JAQIVI010000557.1"/>
</dbReference>
<reference evidence="4 5" key="1">
    <citation type="journal article" date="2019" name="Int. J. Syst. Evol. Microbiol.">
        <title>The Global Catalogue of Microorganisms (GCM) 10K type strain sequencing project: providing services to taxonomists for standard genome sequencing and annotation.</title>
        <authorList>
            <consortium name="The Broad Institute Genomics Platform"/>
            <consortium name="The Broad Institute Genome Sequencing Center for Infectious Disease"/>
            <person name="Wu L."/>
            <person name="Ma J."/>
        </authorList>
    </citation>
    <scope>NUCLEOTIDE SEQUENCE [LARGE SCALE GENOMIC DNA]</scope>
    <source>
        <strain evidence="4 5">LMG 29247</strain>
    </source>
</reference>
<evidence type="ECO:0000313" key="5">
    <source>
        <dbReference type="Proteomes" id="UP001596383"/>
    </source>
</evidence>
<dbReference type="AlphaFoldDB" id="A0ABD5SSY4"/>
<dbReference type="GO" id="GO:0016491">
    <property type="term" value="F:oxidoreductase activity"/>
    <property type="evidence" value="ECO:0007669"/>
    <property type="project" value="UniProtKB-KW"/>
</dbReference>
<evidence type="ECO:0000259" key="3">
    <source>
        <dbReference type="Pfam" id="PF02826"/>
    </source>
</evidence>
<feature type="non-terminal residue" evidence="4">
    <location>
        <position position="1"/>
    </location>
</feature>
<sequence length="74" mass="8413">LPDALEADELGGAALDVFEGEPLPEESPLWDRDDVLVTPHMAGSTPHYWERCADVFVRNYERFREGEALENRIV</sequence>
<feature type="domain" description="D-isomer specific 2-hydroxyacid dehydrogenase NAD-binding" evidence="3">
    <location>
        <begin position="2"/>
        <end position="42"/>
    </location>
</feature>
<dbReference type="PANTHER" id="PTHR43333">
    <property type="entry name" value="2-HACID_DH_C DOMAIN-CONTAINING PROTEIN"/>
    <property type="match status" value="1"/>
</dbReference>
<keyword evidence="1" id="KW-0560">Oxidoreductase</keyword>
<evidence type="ECO:0000313" key="4">
    <source>
        <dbReference type="EMBL" id="MFC6768451.1"/>
    </source>
</evidence>
<dbReference type="Gene3D" id="3.40.50.720">
    <property type="entry name" value="NAD(P)-binding Rossmann-like Domain"/>
    <property type="match status" value="2"/>
</dbReference>
<keyword evidence="5" id="KW-1185">Reference proteome</keyword>
<name>A0ABD5SSY4_9EURY</name>
<proteinExistence type="predicted"/>
<organism evidence="4 5">
    <name type="scientific">Natrinema soli</name>
    <dbReference type="NCBI Taxonomy" id="1930624"/>
    <lineage>
        <taxon>Archaea</taxon>
        <taxon>Methanobacteriati</taxon>
        <taxon>Methanobacteriota</taxon>
        <taxon>Stenosarchaea group</taxon>
        <taxon>Halobacteria</taxon>
        <taxon>Halobacteriales</taxon>
        <taxon>Natrialbaceae</taxon>
        <taxon>Natrinema</taxon>
    </lineage>
</organism>
<evidence type="ECO:0000256" key="2">
    <source>
        <dbReference type="ARBA" id="ARBA00023027"/>
    </source>
</evidence>